<gene>
    <name evidence="3" type="ORF">RHSIM_RhsimUnG0022800</name>
</gene>
<dbReference type="InterPro" id="IPR052578">
    <property type="entry name" value="PI_Transfer_CRAL-TRIO"/>
</dbReference>
<dbReference type="GO" id="GO:0008526">
    <property type="term" value="F:phosphatidylinositol transfer activity"/>
    <property type="evidence" value="ECO:0007669"/>
    <property type="project" value="TreeGrafter"/>
</dbReference>
<keyword evidence="4" id="KW-1185">Reference proteome</keyword>
<dbReference type="SMART" id="SM01100">
    <property type="entry name" value="CRAL_TRIO_N"/>
    <property type="match status" value="1"/>
</dbReference>
<dbReference type="OrthoDB" id="75724at2759"/>
<feature type="compositionally biased region" description="Acidic residues" evidence="1">
    <location>
        <begin position="369"/>
        <end position="385"/>
    </location>
</feature>
<dbReference type="SUPFAM" id="SSF46938">
    <property type="entry name" value="CRAL/TRIO N-terminal domain"/>
    <property type="match status" value="1"/>
</dbReference>
<dbReference type="SUPFAM" id="SSF52087">
    <property type="entry name" value="CRAL/TRIO domain"/>
    <property type="match status" value="2"/>
</dbReference>
<dbReference type="InterPro" id="IPR011074">
    <property type="entry name" value="CRAL/TRIO_N_dom"/>
</dbReference>
<name>A0A834L5U8_RHOSS</name>
<dbReference type="AlphaFoldDB" id="A0A834L5U8"/>
<dbReference type="Proteomes" id="UP000626092">
    <property type="component" value="Unassembled WGS sequence"/>
</dbReference>
<dbReference type="PROSITE" id="PS50191">
    <property type="entry name" value="CRAL_TRIO"/>
    <property type="match status" value="1"/>
</dbReference>
<dbReference type="InterPro" id="IPR001251">
    <property type="entry name" value="CRAL-TRIO_dom"/>
</dbReference>
<accession>A0A834L5U8</accession>
<dbReference type="Gene3D" id="3.40.525.10">
    <property type="entry name" value="CRAL-TRIO lipid binding domain"/>
    <property type="match status" value="2"/>
</dbReference>
<comment type="caution">
    <text evidence="3">The sequence shown here is derived from an EMBL/GenBank/DDBJ whole genome shotgun (WGS) entry which is preliminary data.</text>
</comment>
<organism evidence="3 4">
    <name type="scientific">Rhododendron simsii</name>
    <name type="common">Sims's rhododendron</name>
    <dbReference type="NCBI Taxonomy" id="118357"/>
    <lineage>
        <taxon>Eukaryota</taxon>
        <taxon>Viridiplantae</taxon>
        <taxon>Streptophyta</taxon>
        <taxon>Embryophyta</taxon>
        <taxon>Tracheophyta</taxon>
        <taxon>Spermatophyta</taxon>
        <taxon>Magnoliopsida</taxon>
        <taxon>eudicotyledons</taxon>
        <taxon>Gunneridae</taxon>
        <taxon>Pentapetalae</taxon>
        <taxon>asterids</taxon>
        <taxon>Ericales</taxon>
        <taxon>Ericaceae</taxon>
        <taxon>Ericoideae</taxon>
        <taxon>Rhodoreae</taxon>
        <taxon>Rhododendron</taxon>
    </lineage>
</organism>
<reference evidence="3" key="1">
    <citation type="submission" date="2019-11" db="EMBL/GenBank/DDBJ databases">
        <authorList>
            <person name="Liu Y."/>
            <person name="Hou J."/>
            <person name="Li T.-Q."/>
            <person name="Guan C.-H."/>
            <person name="Wu X."/>
            <person name="Wu H.-Z."/>
            <person name="Ling F."/>
            <person name="Zhang R."/>
            <person name="Shi X.-G."/>
            <person name="Ren J.-P."/>
            <person name="Chen E.-F."/>
            <person name="Sun J.-M."/>
        </authorList>
    </citation>
    <scope>NUCLEOTIDE SEQUENCE</scope>
    <source>
        <strain evidence="3">Adult_tree_wgs_1</strain>
        <tissue evidence="3">Leaves</tissue>
    </source>
</reference>
<dbReference type="InterPro" id="IPR036865">
    <property type="entry name" value="CRAL-TRIO_dom_sf"/>
</dbReference>
<dbReference type="PANTHER" id="PTHR45824:SF18">
    <property type="entry name" value="OS01G0264700 PROTEIN"/>
    <property type="match status" value="1"/>
</dbReference>
<evidence type="ECO:0000259" key="2">
    <source>
        <dbReference type="PROSITE" id="PS50191"/>
    </source>
</evidence>
<feature type="domain" description="CRAL-TRIO" evidence="2">
    <location>
        <begin position="83"/>
        <end position="320"/>
    </location>
</feature>
<dbReference type="Pfam" id="PF00650">
    <property type="entry name" value="CRAL_TRIO"/>
    <property type="match status" value="1"/>
</dbReference>
<protein>
    <recommendedName>
        <fullName evidence="2">CRAL-TRIO domain-containing protein</fullName>
    </recommendedName>
</protein>
<dbReference type="PANTHER" id="PTHR45824">
    <property type="entry name" value="GH16843P"/>
    <property type="match status" value="1"/>
</dbReference>
<dbReference type="SMART" id="SM00516">
    <property type="entry name" value="SEC14"/>
    <property type="match status" value="1"/>
</dbReference>
<dbReference type="Pfam" id="PF03765">
    <property type="entry name" value="CRAL_TRIO_N"/>
    <property type="match status" value="1"/>
</dbReference>
<dbReference type="CDD" id="cd00170">
    <property type="entry name" value="SEC14"/>
    <property type="match status" value="1"/>
</dbReference>
<evidence type="ECO:0000313" key="3">
    <source>
        <dbReference type="EMBL" id="KAF7116613.1"/>
    </source>
</evidence>
<sequence>MMATKKSRVVVPEKSLPPEEQQAKINEIRKSIGSITGKFPMLCSDASILRYLKARNWNTKKASKMLKETLKWRLDYKPEKIQWEDVAHEAKIGKLYRANYFDKHGRTVLIMRPGLQSTSSTEVQIKYLVYCMERAISDLKPVQEQMVWLIDFQGWNMSSISVKVTRETAHLLQERYPERLGLAILYDPPKVFESFWLVGEDWFLLFPMSDAHSDSDVVKHARFFTVLDNSDWIRLGRLSVHMDRRRLETNGGFQNEETLMPIALVLQIPQDLVKPFLEPKTYKKVKFVFHNDQQSRKIMEELFDMDKLESVFGGRNSIGFVYEDYAKRMMEEDKKISDSTDNECLSHSPSTMILELQHSEPNSDLTSEASDDETDSSTFLEEVEEKIEGSSLGSKDVETVEVDTTSKRSEPE</sequence>
<proteinExistence type="predicted"/>
<dbReference type="EMBL" id="WJXA01000058">
    <property type="protein sequence ID" value="KAF7116613.1"/>
    <property type="molecule type" value="Genomic_DNA"/>
</dbReference>
<dbReference type="InterPro" id="IPR036273">
    <property type="entry name" value="CRAL/TRIO_N_dom_sf"/>
</dbReference>
<evidence type="ECO:0000313" key="4">
    <source>
        <dbReference type="Proteomes" id="UP000626092"/>
    </source>
</evidence>
<evidence type="ECO:0000256" key="1">
    <source>
        <dbReference type="SAM" id="MobiDB-lite"/>
    </source>
</evidence>
<feature type="region of interest" description="Disordered" evidence="1">
    <location>
        <begin position="359"/>
        <end position="412"/>
    </location>
</feature>